<evidence type="ECO:0000256" key="1">
    <source>
        <dbReference type="HAMAP-Rule" id="MF_00775"/>
    </source>
</evidence>
<name>A0ABU1FA96_9RHOB</name>
<comment type="similarity">
    <text evidence="1">Belongs to the UPF0311 family.</text>
</comment>
<dbReference type="Gene3D" id="2.40.160.20">
    <property type="match status" value="1"/>
</dbReference>
<accession>A0ABU1FA96</accession>
<dbReference type="PANTHER" id="PTHR37315:SF1">
    <property type="entry name" value="UPF0311 PROTEIN BLR7842"/>
    <property type="match status" value="1"/>
</dbReference>
<dbReference type="Proteomes" id="UP001247754">
    <property type="component" value="Unassembled WGS sequence"/>
</dbReference>
<proteinExistence type="inferred from homology"/>
<keyword evidence="3" id="KW-1185">Reference proteome</keyword>
<dbReference type="HAMAP" id="MF_00775">
    <property type="entry name" value="UPF0311"/>
    <property type="match status" value="1"/>
</dbReference>
<evidence type="ECO:0000313" key="2">
    <source>
        <dbReference type="EMBL" id="MDR5653817.1"/>
    </source>
</evidence>
<organism evidence="2 3">
    <name type="scientific">Ruixingdingia sedimenti</name>
    <dbReference type="NCBI Taxonomy" id="3073604"/>
    <lineage>
        <taxon>Bacteria</taxon>
        <taxon>Pseudomonadati</taxon>
        <taxon>Pseudomonadota</taxon>
        <taxon>Alphaproteobacteria</taxon>
        <taxon>Rhodobacterales</taxon>
        <taxon>Paracoccaceae</taxon>
        <taxon>Ruixingdingia</taxon>
    </lineage>
</organism>
<protein>
    <recommendedName>
        <fullName evidence="1">UPF0311 protein RGD00_14470</fullName>
    </recommendedName>
</protein>
<gene>
    <name evidence="2" type="ORF">RGD00_14470</name>
</gene>
<dbReference type="PANTHER" id="PTHR37315">
    <property type="entry name" value="UPF0311 PROTEIN BLR7842"/>
    <property type="match status" value="1"/>
</dbReference>
<reference evidence="2 3" key="1">
    <citation type="submission" date="2023-09" db="EMBL/GenBank/DDBJ databases">
        <title>Xinfangfangia sedmenti sp. nov., isolated the sedment.</title>
        <authorList>
            <person name="Xu L."/>
        </authorList>
    </citation>
    <scope>NUCLEOTIDE SEQUENCE [LARGE SCALE GENOMIC DNA]</scope>
    <source>
        <strain evidence="2 3">LG-4</strain>
    </source>
</reference>
<dbReference type="EMBL" id="JAVKPH010000017">
    <property type="protein sequence ID" value="MDR5653817.1"/>
    <property type="molecule type" value="Genomic_DNA"/>
</dbReference>
<evidence type="ECO:0000313" key="3">
    <source>
        <dbReference type="Proteomes" id="UP001247754"/>
    </source>
</evidence>
<dbReference type="RefSeq" id="WP_310458056.1">
    <property type="nucleotide sequence ID" value="NZ_JAVKPH010000017.1"/>
</dbReference>
<sequence length="158" mass="17710">MTAVPPPARLDHRFLGTLAIEVERPMPAGVTPVGNRRFDMLRGGTFTGPRLSGIILPGGNDSLTQRADGAWHPDVRVLLETHDGARVLIYYRGIRTASQEVSDRLLAGEQVPWTDYYLRNAPWFETGDPRYAWLNGIMTVGVGRREGMMVIYEIFEIL</sequence>
<dbReference type="Pfam" id="PF11578">
    <property type="entry name" value="DUF3237"/>
    <property type="match status" value="1"/>
</dbReference>
<dbReference type="InterPro" id="IPR020915">
    <property type="entry name" value="UPF0311"/>
</dbReference>
<comment type="caution">
    <text evidence="2">The sequence shown here is derived from an EMBL/GenBank/DDBJ whole genome shotgun (WGS) entry which is preliminary data.</text>
</comment>